<feature type="binding site" evidence="3">
    <location>
        <position position="384"/>
    </location>
    <ligand>
        <name>Zn(2+)</name>
        <dbReference type="ChEBI" id="CHEBI:29105"/>
        <label>2</label>
    </ligand>
</feature>
<keyword evidence="6" id="KW-1185">Reference proteome</keyword>
<evidence type="ECO:0000313" key="5">
    <source>
        <dbReference type="EMBL" id="SEK71237.1"/>
    </source>
</evidence>
<evidence type="ECO:0000256" key="3">
    <source>
        <dbReference type="PIRSR" id="PIRSR001235-1"/>
    </source>
</evidence>
<name>A0A1H7JBD3_9GAMM</name>
<dbReference type="RefSeq" id="WP_090251903.1">
    <property type="nucleotide sequence ID" value="NZ_FOAA01000004.1"/>
</dbReference>
<dbReference type="PANTHER" id="PTHR32494">
    <property type="entry name" value="ALLANTOATE DEIMINASE-RELATED"/>
    <property type="match status" value="1"/>
</dbReference>
<dbReference type="Gene3D" id="3.40.630.10">
    <property type="entry name" value="Zn peptidases"/>
    <property type="match status" value="1"/>
</dbReference>
<dbReference type="EMBL" id="FOAA01000004">
    <property type="protein sequence ID" value="SEK71237.1"/>
    <property type="molecule type" value="Genomic_DNA"/>
</dbReference>
<dbReference type="Pfam" id="PF07687">
    <property type="entry name" value="M20_dimer"/>
    <property type="match status" value="1"/>
</dbReference>
<dbReference type="GO" id="GO:0016813">
    <property type="term" value="F:hydrolase activity, acting on carbon-nitrogen (but not peptide) bonds, in linear amidines"/>
    <property type="evidence" value="ECO:0007669"/>
    <property type="project" value="InterPro"/>
</dbReference>
<evidence type="ECO:0000259" key="4">
    <source>
        <dbReference type="Pfam" id="PF07687"/>
    </source>
</evidence>
<feature type="binding site" evidence="3">
    <location>
        <position position="93"/>
    </location>
    <ligand>
        <name>Zn(2+)</name>
        <dbReference type="ChEBI" id="CHEBI:29105"/>
        <label>2</label>
    </ligand>
</feature>
<dbReference type="NCBIfam" id="TIGR01879">
    <property type="entry name" value="hydantase"/>
    <property type="match status" value="1"/>
</dbReference>
<dbReference type="NCBIfam" id="NF006771">
    <property type="entry name" value="PRK09290.1-5"/>
    <property type="match status" value="1"/>
</dbReference>
<keyword evidence="3" id="KW-0479">Metal-binding</keyword>
<dbReference type="InterPro" id="IPR011650">
    <property type="entry name" value="Peptidase_M20_dimer"/>
</dbReference>
<dbReference type="Pfam" id="PF01546">
    <property type="entry name" value="Peptidase_M20"/>
    <property type="match status" value="1"/>
</dbReference>
<feature type="binding site" evidence="3">
    <location>
        <position position="93"/>
    </location>
    <ligand>
        <name>Zn(2+)</name>
        <dbReference type="ChEBI" id="CHEBI:29105"/>
        <label>1</label>
    </ligand>
</feature>
<feature type="binding site" evidence="3">
    <location>
        <position position="128"/>
    </location>
    <ligand>
        <name>Zn(2+)</name>
        <dbReference type="ChEBI" id="CHEBI:29105"/>
        <label>2</label>
    </ligand>
</feature>
<protein>
    <submittedName>
        <fullName evidence="5">N-carbamoyl-L-amino-acid hydrolase</fullName>
    </submittedName>
</protein>
<gene>
    <name evidence="5" type="ORF">SAMN05444515_104123</name>
</gene>
<accession>A0A1H7JBD3</accession>
<reference evidence="6" key="1">
    <citation type="submission" date="2016-10" db="EMBL/GenBank/DDBJ databases">
        <authorList>
            <person name="Varghese N."/>
            <person name="Submissions S."/>
        </authorList>
    </citation>
    <scope>NUCLEOTIDE SEQUENCE [LARGE SCALE GENOMIC DNA]</scope>
    <source>
        <strain evidence="6">DSM 241</strain>
    </source>
</reference>
<dbReference type="InterPro" id="IPR002933">
    <property type="entry name" value="Peptidase_M20"/>
</dbReference>
<dbReference type="Gene3D" id="3.30.70.360">
    <property type="match status" value="1"/>
</dbReference>
<dbReference type="STRING" id="1396821.SAMN05444515_104123"/>
<comment type="cofactor">
    <cofactor evidence="3">
        <name>Zn(2+)</name>
        <dbReference type="ChEBI" id="CHEBI:29105"/>
    </cofactor>
    <text evidence="3">Binds 2 Zn(2+) ions per subunit.</text>
</comment>
<organism evidence="5 6">
    <name type="scientific">Ectothiorhodospira marina</name>
    <dbReference type="NCBI Taxonomy" id="1396821"/>
    <lineage>
        <taxon>Bacteria</taxon>
        <taxon>Pseudomonadati</taxon>
        <taxon>Pseudomonadota</taxon>
        <taxon>Gammaproteobacteria</taxon>
        <taxon>Chromatiales</taxon>
        <taxon>Ectothiorhodospiraceae</taxon>
        <taxon>Ectothiorhodospira</taxon>
    </lineage>
</organism>
<dbReference type="CDD" id="cd03884">
    <property type="entry name" value="M20_bAS"/>
    <property type="match status" value="1"/>
</dbReference>
<sequence length="418" mass="45790">MTPTRINFQRLQQDIEALSAIGRDADRGIHRMAFSEGDLAGRQWFRERILEADLDFYEDGAANLHGRLDWDGQRPSVMMGSHLDTVPSGGPLDGALGVLIGLEVLRTVKESGLPLSHPLEVVNFTDEEGRFGGLFGSQAVAGQLTPAMIHAARDLEGVTLTEAMAAWGLDANAALFARRPKDSIHAYLELHIEQGPVLDRGDISVGVVEAITGLFKWDVQLKGQTNHAGTTPMDMRNDTFQGLAEFAGEIERILEEHGSPHSRATIGRVELRPGAANTVPGYTSFSLDVRDTDPDTLSNLADAFRRTLSTMARRRSLMFEFEVLSELPPQRCDPALVQLLEDKARTLDLKHLRLPSGAAHDAQIMASLTRTGMIFVPSLEGRSHSAAEWTNWEDIERGANLMLQAILSLATENGEAVK</sequence>
<keyword evidence="2 5" id="KW-0378">Hydrolase</keyword>
<dbReference type="PIRSF" id="PIRSF001235">
    <property type="entry name" value="Amidase_carbamoylase"/>
    <property type="match status" value="1"/>
</dbReference>
<dbReference type="PANTHER" id="PTHR32494:SF5">
    <property type="entry name" value="ALLANTOATE AMIDOHYDROLASE"/>
    <property type="match status" value="1"/>
</dbReference>
<proteinExistence type="inferred from homology"/>
<keyword evidence="3" id="KW-0862">Zinc</keyword>
<evidence type="ECO:0000256" key="2">
    <source>
        <dbReference type="ARBA" id="ARBA00022801"/>
    </source>
</evidence>
<dbReference type="Proteomes" id="UP000199256">
    <property type="component" value="Unassembled WGS sequence"/>
</dbReference>
<evidence type="ECO:0000256" key="1">
    <source>
        <dbReference type="ARBA" id="ARBA00006153"/>
    </source>
</evidence>
<feature type="binding site" evidence="3">
    <location>
        <position position="191"/>
    </location>
    <ligand>
        <name>Zn(2+)</name>
        <dbReference type="ChEBI" id="CHEBI:29105"/>
        <label>1</label>
    </ligand>
</feature>
<feature type="domain" description="Peptidase M20 dimerisation" evidence="4">
    <location>
        <begin position="213"/>
        <end position="312"/>
    </location>
</feature>
<evidence type="ECO:0000313" key="6">
    <source>
        <dbReference type="Proteomes" id="UP000199256"/>
    </source>
</evidence>
<dbReference type="SUPFAM" id="SSF53187">
    <property type="entry name" value="Zn-dependent exopeptidases"/>
    <property type="match status" value="1"/>
</dbReference>
<dbReference type="SUPFAM" id="SSF55031">
    <property type="entry name" value="Bacterial exopeptidase dimerisation domain"/>
    <property type="match status" value="1"/>
</dbReference>
<comment type="similarity">
    <text evidence="1">Belongs to the peptidase M20 family.</text>
</comment>
<dbReference type="GO" id="GO:0046872">
    <property type="term" value="F:metal ion binding"/>
    <property type="evidence" value="ECO:0007669"/>
    <property type="project" value="UniProtKB-KW"/>
</dbReference>
<dbReference type="OrthoDB" id="9808195at2"/>
<dbReference type="AlphaFoldDB" id="A0A1H7JBD3"/>
<feature type="binding site" evidence="3">
    <location>
        <position position="82"/>
    </location>
    <ligand>
        <name>Zn(2+)</name>
        <dbReference type="ChEBI" id="CHEBI:29105"/>
        <label>1</label>
    </ligand>
</feature>
<dbReference type="InterPro" id="IPR036264">
    <property type="entry name" value="Bact_exopeptidase_dim_dom"/>
</dbReference>
<dbReference type="InterPro" id="IPR010158">
    <property type="entry name" value="Amidase_Cbmase"/>
</dbReference>